<dbReference type="RefSeq" id="WP_283870790.1">
    <property type="nucleotide sequence ID" value="NZ_CP126101.1"/>
</dbReference>
<evidence type="ECO:0000256" key="7">
    <source>
        <dbReference type="ARBA" id="ARBA00022692"/>
    </source>
</evidence>
<comment type="catalytic activity">
    <reaction evidence="1">
        <text>ATP + protein L-histidine = ADP + protein N-phospho-L-histidine.</text>
        <dbReference type="EC" id="2.7.13.3"/>
    </reaction>
</comment>
<keyword evidence="12" id="KW-0902">Two-component regulatory system</keyword>
<dbReference type="GO" id="GO:0000155">
    <property type="term" value="F:phosphorelay sensor kinase activity"/>
    <property type="evidence" value="ECO:0007669"/>
    <property type="project" value="InterPro"/>
</dbReference>
<comment type="subcellular location">
    <subcellularLocation>
        <location evidence="2">Cell membrane</location>
        <topology evidence="2">Multi-pass membrane protein</topology>
    </subcellularLocation>
</comment>
<evidence type="ECO:0000259" key="16">
    <source>
        <dbReference type="PROSITE" id="PS50885"/>
    </source>
</evidence>
<dbReference type="SUPFAM" id="SSF55874">
    <property type="entry name" value="ATPase domain of HSP90 chaperone/DNA topoisomerase II/histidine kinase"/>
    <property type="match status" value="1"/>
</dbReference>
<dbReference type="GO" id="GO:0005524">
    <property type="term" value="F:ATP binding"/>
    <property type="evidence" value="ECO:0007669"/>
    <property type="project" value="UniProtKB-KW"/>
</dbReference>
<dbReference type="Pfam" id="PF02518">
    <property type="entry name" value="HATPase_c"/>
    <property type="match status" value="1"/>
</dbReference>
<dbReference type="AlphaFoldDB" id="A0AAX3WXB4"/>
<dbReference type="InterPro" id="IPR050398">
    <property type="entry name" value="HssS/ArlS-like"/>
</dbReference>
<dbReference type="EMBL" id="CP126101">
    <property type="protein sequence ID" value="WHY52335.1"/>
    <property type="molecule type" value="Genomic_DNA"/>
</dbReference>
<dbReference type="SMART" id="SM00387">
    <property type="entry name" value="HATPase_c"/>
    <property type="match status" value="1"/>
</dbReference>
<evidence type="ECO:0000256" key="3">
    <source>
        <dbReference type="ARBA" id="ARBA00012438"/>
    </source>
</evidence>
<dbReference type="SMART" id="SM00388">
    <property type="entry name" value="HisKA"/>
    <property type="match status" value="1"/>
</dbReference>
<dbReference type="InterPro" id="IPR003660">
    <property type="entry name" value="HAMP_dom"/>
</dbReference>
<dbReference type="GO" id="GO:0005886">
    <property type="term" value="C:plasma membrane"/>
    <property type="evidence" value="ECO:0007669"/>
    <property type="project" value="UniProtKB-SubCell"/>
</dbReference>
<evidence type="ECO:0000256" key="14">
    <source>
        <dbReference type="SAM" id="Phobius"/>
    </source>
</evidence>
<dbReference type="EC" id="2.7.13.3" evidence="3"/>
<keyword evidence="8" id="KW-0547">Nucleotide-binding</keyword>
<proteinExistence type="predicted"/>
<dbReference type="FunFam" id="3.30.565.10:FF:000006">
    <property type="entry name" value="Sensor histidine kinase WalK"/>
    <property type="match status" value="1"/>
</dbReference>
<feature type="transmembrane region" description="Helical" evidence="14">
    <location>
        <begin position="165"/>
        <end position="186"/>
    </location>
</feature>
<feature type="domain" description="HAMP" evidence="16">
    <location>
        <begin position="187"/>
        <end position="239"/>
    </location>
</feature>
<dbReference type="Gene3D" id="1.10.287.130">
    <property type="match status" value="1"/>
</dbReference>
<dbReference type="Pfam" id="PF00672">
    <property type="entry name" value="HAMP"/>
    <property type="match status" value="1"/>
</dbReference>
<keyword evidence="13 14" id="KW-0472">Membrane</keyword>
<dbReference type="PRINTS" id="PR00344">
    <property type="entry name" value="BCTRLSENSOR"/>
</dbReference>
<keyword evidence="11 14" id="KW-1133">Transmembrane helix</keyword>
<evidence type="ECO:0000313" key="17">
    <source>
        <dbReference type="EMBL" id="WHY52335.1"/>
    </source>
</evidence>
<dbReference type="PROSITE" id="PS50885">
    <property type="entry name" value="HAMP"/>
    <property type="match status" value="1"/>
</dbReference>
<evidence type="ECO:0000256" key="13">
    <source>
        <dbReference type="ARBA" id="ARBA00023136"/>
    </source>
</evidence>
<keyword evidence="5" id="KW-0597">Phosphoprotein</keyword>
<dbReference type="InterPro" id="IPR004358">
    <property type="entry name" value="Sig_transdc_His_kin-like_C"/>
</dbReference>
<dbReference type="CDD" id="cd00082">
    <property type="entry name" value="HisKA"/>
    <property type="match status" value="1"/>
</dbReference>
<dbReference type="SUPFAM" id="SSF158472">
    <property type="entry name" value="HAMP domain-like"/>
    <property type="match status" value="1"/>
</dbReference>
<evidence type="ECO:0000256" key="12">
    <source>
        <dbReference type="ARBA" id="ARBA00023012"/>
    </source>
</evidence>
<keyword evidence="10" id="KW-0067">ATP-binding</keyword>
<dbReference type="PROSITE" id="PS50109">
    <property type="entry name" value="HIS_KIN"/>
    <property type="match status" value="1"/>
</dbReference>
<evidence type="ECO:0000313" key="18">
    <source>
        <dbReference type="Proteomes" id="UP001178322"/>
    </source>
</evidence>
<evidence type="ECO:0000256" key="5">
    <source>
        <dbReference type="ARBA" id="ARBA00022553"/>
    </source>
</evidence>
<evidence type="ECO:0000256" key="1">
    <source>
        <dbReference type="ARBA" id="ARBA00000085"/>
    </source>
</evidence>
<evidence type="ECO:0000256" key="11">
    <source>
        <dbReference type="ARBA" id="ARBA00022989"/>
    </source>
</evidence>
<keyword evidence="9 17" id="KW-0418">Kinase</keyword>
<organism evidence="17 18">
    <name type="scientific">Lysinibacillus pakistanensis</name>
    <dbReference type="NCBI Taxonomy" id="759811"/>
    <lineage>
        <taxon>Bacteria</taxon>
        <taxon>Bacillati</taxon>
        <taxon>Bacillota</taxon>
        <taxon>Bacilli</taxon>
        <taxon>Bacillales</taxon>
        <taxon>Bacillaceae</taxon>
        <taxon>Lysinibacillus</taxon>
    </lineage>
</organism>
<evidence type="ECO:0000256" key="6">
    <source>
        <dbReference type="ARBA" id="ARBA00022679"/>
    </source>
</evidence>
<feature type="domain" description="Histidine kinase" evidence="15">
    <location>
        <begin position="254"/>
        <end position="465"/>
    </location>
</feature>
<dbReference type="InterPro" id="IPR003661">
    <property type="entry name" value="HisK_dim/P_dom"/>
</dbReference>
<dbReference type="Pfam" id="PF00512">
    <property type="entry name" value="HisKA"/>
    <property type="match status" value="1"/>
</dbReference>
<dbReference type="Gene3D" id="6.10.340.10">
    <property type="match status" value="1"/>
</dbReference>
<gene>
    <name evidence="17" type="ORF">QNH24_03600</name>
</gene>
<dbReference type="SMART" id="SM00304">
    <property type="entry name" value="HAMP"/>
    <property type="match status" value="1"/>
</dbReference>
<reference evidence="17" key="1">
    <citation type="submission" date="2023-05" db="EMBL/GenBank/DDBJ databases">
        <title>Comparative genomics of Bacillaceae isolates and their secondary metabolite potential.</title>
        <authorList>
            <person name="Song L."/>
            <person name="Nielsen L.J."/>
            <person name="Mohite O."/>
            <person name="Xu X."/>
            <person name="Weber T."/>
            <person name="Kovacs A.T."/>
        </authorList>
    </citation>
    <scope>NUCLEOTIDE SEQUENCE</scope>
    <source>
        <strain evidence="17">LY1</strain>
    </source>
</reference>
<evidence type="ECO:0000256" key="8">
    <source>
        <dbReference type="ARBA" id="ARBA00022741"/>
    </source>
</evidence>
<accession>A0AAX3WXB4</accession>
<dbReference type="SUPFAM" id="SSF47384">
    <property type="entry name" value="Homodimeric domain of signal transducing histidine kinase"/>
    <property type="match status" value="1"/>
</dbReference>
<evidence type="ECO:0000256" key="4">
    <source>
        <dbReference type="ARBA" id="ARBA00022475"/>
    </source>
</evidence>
<dbReference type="CDD" id="cd06225">
    <property type="entry name" value="HAMP"/>
    <property type="match status" value="1"/>
</dbReference>
<dbReference type="InterPro" id="IPR005467">
    <property type="entry name" value="His_kinase_dom"/>
</dbReference>
<dbReference type="Proteomes" id="UP001178322">
    <property type="component" value="Chromosome"/>
</dbReference>
<evidence type="ECO:0000256" key="9">
    <source>
        <dbReference type="ARBA" id="ARBA00022777"/>
    </source>
</evidence>
<keyword evidence="4" id="KW-1003">Cell membrane</keyword>
<dbReference type="PANTHER" id="PTHR45528:SF1">
    <property type="entry name" value="SENSOR HISTIDINE KINASE CPXA"/>
    <property type="match status" value="1"/>
</dbReference>
<keyword evidence="6" id="KW-0808">Transferase</keyword>
<dbReference type="CDD" id="cd00075">
    <property type="entry name" value="HATPase"/>
    <property type="match status" value="1"/>
</dbReference>
<name>A0AAX3WXB4_9BACI</name>
<dbReference type="InterPro" id="IPR036890">
    <property type="entry name" value="HATPase_C_sf"/>
</dbReference>
<dbReference type="Gene3D" id="3.30.565.10">
    <property type="entry name" value="Histidine kinase-like ATPase, C-terminal domain"/>
    <property type="match status" value="1"/>
</dbReference>
<sequence>MKIKTFLFTLMLFLLFFYSGIILISAMTLISNLESSKDRSLREHYFIASSYAKDLNALENRGLSIDNGVESLYHSYFNFYSKQKVILTISKENKQLYADLIEELYELPEIPKNIQTSERLVSIEKLADKEYIRVVGTLPAPYNSYTLAYYYNVSDVISSWNKMTVTLFLIGMLICGFLAVSLLFVLNRVFKPLQLISSTSKSIANGQYGKRIEVNGDDELAEMAQSFNHMAEEIQSQMQQLAIAAEQKQQFVDNLAHELRTPLTSIYGYAEYIQKIVRTEEDRIFATNYIMSECRRLQNIANRLLEMATLRTSVSERKKVEMSELIHDVEQSLSMKAKKKQIEISYEYYFNTLFCDADLMHILLVNLIDNALKACSSGGLITLNAYIENEHKVIVVQDNGKGMSKEHLNHITEAFYRVDSSRSRSAGGAGLGLTLCKQIAVNHEAELNFSSEIGKGTTAKLIFTS</sequence>
<evidence type="ECO:0000259" key="15">
    <source>
        <dbReference type="PROSITE" id="PS50109"/>
    </source>
</evidence>
<dbReference type="PANTHER" id="PTHR45528">
    <property type="entry name" value="SENSOR HISTIDINE KINASE CPXA"/>
    <property type="match status" value="1"/>
</dbReference>
<protein>
    <recommendedName>
        <fullName evidence="3">histidine kinase</fullName>
        <ecNumber evidence="3">2.7.13.3</ecNumber>
    </recommendedName>
</protein>
<keyword evidence="7 14" id="KW-0812">Transmembrane</keyword>
<feature type="transmembrane region" description="Helical" evidence="14">
    <location>
        <begin position="6"/>
        <end position="30"/>
    </location>
</feature>
<dbReference type="InterPro" id="IPR036097">
    <property type="entry name" value="HisK_dim/P_sf"/>
</dbReference>
<dbReference type="InterPro" id="IPR003594">
    <property type="entry name" value="HATPase_dom"/>
</dbReference>
<evidence type="ECO:0000256" key="10">
    <source>
        <dbReference type="ARBA" id="ARBA00022840"/>
    </source>
</evidence>
<evidence type="ECO:0000256" key="2">
    <source>
        <dbReference type="ARBA" id="ARBA00004651"/>
    </source>
</evidence>